<sequence>MNIDQPQLKLRQLFAFFIPLGLSASLVTISHVIINSTLARSAQAETVIASYAIALSLLGITERPAILLRQSCSALVRDRISFRAMSAVAYYVFGAIFLIGLLVSFTPLGEWIFLYLFGVESSLLAPTVHVYQILMFVSIFSAIRCLYHGIIIFNYRTKWLTIGMVIRLVVMYLISLYYINTDRIDSGNVGAIIFLAGMIVEAIVSVFEGRRLLKTMPEKKADHPVSSSKHVMRFYKPLLYSSGIAVFLGPAVNAMLGKTVDVELSIASFAIAASLIQLVSSFFTYMHQMVLNFYPRDERVVNRFALLLGFVPAVLMAVLCYTPLGEWFMLHVMGVKGRLLEESLDALEVFILLALILPWLDFLNGIIMLRGQTKVMVWSQGANLLVAAVVLVTCVALVPAWGGQIGALATSLGCVGEMGVVYYVVRKTSLVSLEAEE</sequence>
<feature type="transmembrane region" description="Helical" evidence="1">
    <location>
        <begin position="12"/>
        <end position="34"/>
    </location>
</feature>
<feature type="transmembrane region" description="Helical" evidence="1">
    <location>
        <begin position="159"/>
        <end position="179"/>
    </location>
</feature>
<dbReference type="KEGG" id="pswu:SY83_08795"/>
<keyword evidence="3" id="KW-1185">Reference proteome</keyword>
<reference evidence="2 3" key="1">
    <citation type="submission" date="2015-01" db="EMBL/GenBank/DDBJ databases">
        <title>Paenibacillus swuensis/DY6/whole genome sequencing.</title>
        <authorList>
            <person name="Kim M.K."/>
            <person name="Srinivasan S."/>
            <person name="Lee J.-J."/>
        </authorList>
    </citation>
    <scope>NUCLEOTIDE SEQUENCE [LARGE SCALE GENOMIC DNA]</scope>
    <source>
        <strain evidence="2 3">DY6</strain>
    </source>
</reference>
<protein>
    <submittedName>
        <fullName evidence="2">Multi antimicrobial extrusion protein MatE</fullName>
    </submittedName>
</protein>
<evidence type="ECO:0000313" key="2">
    <source>
        <dbReference type="EMBL" id="ANE46360.1"/>
    </source>
</evidence>
<dbReference type="Proteomes" id="UP000076927">
    <property type="component" value="Chromosome"/>
</dbReference>
<feature type="transmembrane region" description="Helical" evidence="1">
    <location>
        <begin position="381"/>
        <end position="401"/>
    </location>
</feature>
<feature type="transmembrane region" description="Helical" evidence="1">
    <location>
        <begin position="191"/>
        <end position="213"/>
    </location>
</feature>
<feature type="transmembrane region" description="Helical" evidence="1">
    <location>
        <begin position="264"/>
        <end position="283"/>
    </location>
</feature>
<gene>
    <name evidence="2" type="ORF">SY83_08795</name>
</gene>
<keyword evidence="1" id="KW-0812">Transmembrane</keyword>
<dbReference type="EMBL" id="CP011388">
    <property type="protein sequence ID" value="ANE46360.1"/>
    <property type="molecule type" value="Genomic_DNA"/>
</dbReference>
<name>A0A172TH63_9BACL</name>
<accession>A0A172TH63</accession>
<feature type="transmembrane region" description="Helical" evidence="1">
    <location>
        <begin position="407"/>
        <end position="425"/>
    </location>
</feature>
<feature type="transmembrane region" description="Helical" evidence="1">
    <location>
        <begin position="88"/>
        <end position="108"/>
    </location>
</feature>
<organism evidence="2 3">
    <name type="scientific">Paenibacillus swuensis</name>
    <dbReference type="NCBI Taxonomy" id="1178515"/>
    <lineage>
        <taxon>Bacteria</taxon>
        <taxon>Bacillati</taxon>
        <taxon>Bacillota</taxon>
        <taxon>Bacilli</taxon>
        <taxon>Bacillales</taxon>
        <taxon>Paenibacillaceae</taxon>
        <taxon>Paenibacillus</taxon>
    </lineage>
</organism>
<feature type="transmembrane region" description="Helical" evidence="1">
    <location>
        <begin position="46"/>
        <end position="68"/>
    </location>
</feature>
<dbReference type="PATRIC" id="fig|1178515.4.peg.1756"/>
<feature type="transmembrane region" description="Helical" evidence="1">
    <location>
        <begin position="234"/>
        <end position="252"/>
    </location>
</feature>
<feature type="transmembrane region" description="Helical" evidence="1">
    <location>
        <begin position="304"/>
        <end position="329"/>
    </location>
</feature>
<keyword evidence="1" id="KW-0472">Membrane</keyword>
<dbReference type="STRING" id="1178515.SY83_08795"/>
<evidence type="ECO:0000313" key="3">
    <source>
        <dbReference type="Proteomes" id="UP000076927"/>
    </source>
</evidence>
<dbReference type="AlphaFoldDB" id="A0A172TH63"/>
<proteinExistence type="predicted"/>
<keyword evidence="1" id="KW-1133">Transmembrane helix</keyword>
<feature type="transmembrane region" description="Helical" evidence="1">
    <location>
        <begin position="349"/>
        <end position="369"/>
    </location>
</feature>
<feature type="transmembrane region" description="Helical" evidence="1">
    <location>
        <begin position="128"/>
        <end position="147"/>
    </location>
</feature>
<evidence type="ECO:0000256" key="1">
    <source>
        <dbReference type="SAM" id="Phobius"/>
    </source>
</evidence>